<proteinExistence type="predicted"/>
<feature type="transmembrane region" description="Helical" evidence="2">
    <location>
        <begin position="7"/>
        <end position="30"/>
    </location>
</feature>
<dbReference type="STRING" id="1437606.BBOH_1052"/>
<name>A0A086ZG87_9BIFI</name>
<feature type="region of interest" description="Disordered" evidence="1">
    <location>
        <begin position="59"/>
        <end position="167"/>
    </location>
</feature>
<evidence type="ECO:0000256" key="2">
    <source>
        <dbReference type="SAM" id="Phobius"/>
    </source>
</evidence>
<dbReference type="AlphaFoldDB" id="A0A086ZG87"/>
<accession>A0A086ZG87</accession>
<sequence length="198" mass="21023">MQSGFKIAAVILFSLAAVCVLVSLILYFAWHIRQIRDDLTGKTAQRRIAELRKESGRWQAASKRSAATADRGPDWSIGQVNGLLESDQLGDGPDGNPLSGQGVEPHDEEDQGTTLLAGSGSSSTPVESHPVRDDEDSAGQTKGIDVQKEPSTTLLQKAAGGSDQTAEEFSQTTLLAGVASNPEEEEQFTTLLGSRSAK</sequence>
<keyword evidence="2" id="KW-1133">Transmembrane helix</keyword>
<comment type="caution">
    <text evidence="3">The sequence shown here is derived from an EMBL/GenBank/DDBJ whole genome shotgun (WGS) entry which is preliminary data.</text>
</comment>
<evidence type="ECO:0000313" key="4">
    <source>
        <dbReference type="Proteomes" id="UP000029096"/>
    </source>
</evidence>
<keyword evidence="2" id="KW-0812">Transmembrane</keyword>
<gene>
    <name evidence="3" type="ORF">BBOH_1052</name>
</gene>
<keyword evidence="2" id="KW-0472">Membrane</keyword>
<protein>
    <submittedName>
        <fullName evidence="3">Uncharacterized protein</fullName>
    </submittedName>
</protein>
<reference evidence="3 4" key="1">
    <citation type="submission" date="2014-03" db="EMBL/GenBank/DDBJ databases">
        <title>Genomics of Bifidobacteria.</title>
        <authorList>
            <person name="Ventura M."/>
            <person name="Milani C."/>
            <person name="Lugli G.A."/>
        </authorList>
    </citation>
    <scope>NUCLEOTIDE SEQUENCE [LARGE SCALE GENOMIC DNA]</scope>
    <source>
        <strain evidence="3 4">DSM 22767</strain>
    </source>
</reference>
<organism evidence="3 4">
    <name type="scientific">Bifidobacterium bohemicum DSM 22767</name>
    <dbReference type="NCBI Taxonomy" id="1437606"/>
    <lineage>
        <taxon>Bacteria</taxon>
        <taxon>Bacillati</taxon>
        <taxon>Actinomycetota</taxon>
        <taxon>Actinomycetes</taxon>
        <taxon>Bifidobacteriales</taxon>
        <taxon>Bifidobacteriaceae</taxon>
        <taxon>Bifidobacterium</taxon>
    </lineage>
</organism>
<dbReference type="RefSeq" id="WP_033521274.1">
    <property type="nucleotide sequence ID" value="NZ_JDUS01000006.1"/>
</dbReference>
<dbReference type="OrthoDB" id="3231242at2"/>
<feature type="compositionally biased region" description="Low complexity" evidence="1">
    <location>
        <begin position="112"/>
        <end position="124"/>
    </location>
</feature>
<dbReference type="EMBL" id="JGYP01000002">
    <property type="protein sequence ID" value="KFI45537.1"/>
    <property type="molecule type" value="Genomic_DNA"/>
</dbReference>
<keyword evidence="4" id="KW-1185">Reference proteome</keyword>
<evidence type="ECO:0000256" key="1">
    <source>
        <dbReference type="SAM" id="MobiDB-lite"/>
    </source>
</evidence>
<evidence type="ECO:0000313" key="3">
    <source>
        <dbReference type="EMBL" id="KFI45537.1"/>
    </source>
</evidence>
<dbReference type="Proteomes" id="UP000029096">
    <property type="component" value="Unassembled WGS sequence"/>
</dbReference>